<dbReference type="AlphaFoldDB" id="A0A5A7VDM9"/>
<evidence type="ECO:0000313" key="2">
    <source>
        <dbReference type="EMBL" id="KAA0063985.1"/>
    </source>
</evidence>
<feature type="region of interest" description="Disordered" evidence="1">
    <location>
        <begin position="15"/>
        <end position="40"/>
    </location>
</feature>
<evidence type="ECO:0000256" key="1">
    <source>
        <dbReference type="SAM" id="MobiDB-lite"/>
    </source>
</evidence>
<proteinExistence type="predicted"/>
<feature type="compositionally biased region" description="Polar residues" evidence="1">
    <location>
        <begin position="15"/>
        <end position="30"/>
    </location>
</feature>
<name>A0A5A7VDM9_CUCMM</name>
<gene>
    <name evidence="2" type="ORF">E6C27_scaffold616G001510</name>
</gene>
<reference evidence="2 3" key="1">
    <citation type="submission" date="2019-08" db="EMBL/GenBank/DDBJ databases">
        <title>Draft genome sequences of two oriental melons (Cucumis melo L. var makuwa).</title>
        <authorList>
            <person name="Kwon S.-Y."/>
        </authorList>
    </citation>
    <scope>NUCLEOTIDE SEQUENCE [LARGE SCALE GENOMIC DNA]</scope>
    <source>
        <strain evidence="3">cv. SW 3</strain>
        <tissue evidence="2">Leaf</tissue>
    </source>
</reference>
<dbReference type="Proteomes" id="UP000321393">
    <property type="component" value="Unassembled WGS sequence"/>
</dbReference>
<sequence>MLLEFEDNLDNLAGGSSSMGDNAAGSSSQPPVTPTPRKRAQSRLLELERHVAINGCILMTIAPGVEKCIFPHAIRFSQVICVRKTFSIRCLKWANVGRKYVEVVKGDLQRFFVLNFNAQAKNSELEKARANPPNVLVGRHEDWHFLCDHYMSSVFQEQSRTNKAARQKQPYNYSSESKSFLR</sequence>
<comment type="caution">
    <text evidence="2">The sequence shown here is derived from an EMBL/GenBank/DDBJ whole genome shotgun (WGS) entry which is preliminary data.</text>
</comment>
<accession>A0A5A7VDM9</accession>
<organism evidence="2 3">
    <name type="scientific">Cucumis melo var. makuwa</name>
    <name type="common">Oriental melon</name>
    <dbReference type="NCBI Taxonomy" id="1194695"/>
    <lineage>
        <taxon>Eukaryota</taxon>
        <taxon>Viridiplantae</taxon>
        <taxon>Streptophyta</taxon>
        <taxon>Embryophyta</taxon>
        <taxon>Tracheophyta</taxon>
        <taxon>Spermatophyta</taxon>
        <taxon>Magnoliopsida</taxon>
        <taxon>eudicotyledons</taxon>
        <taxon>Gunneridae</taxon>
        <taxon>Pentapetalae</taxon>
        <taxon>rosids</taxon>
        <taxon>fabids</taxon>
        <taxon>Cucurbitales</taxon>
        <taxon>Cucurbitaceae</taxon>
        <taxon>Benincaseae</taxon>
        <taxon>Cucumis</taxon>
    </lineage>
</organism>
<dbReference type="EMBL" id="SSTE01002041">
    <property type="protein sequence ID" value="KAA0063985.1"/>
    <property type="molecule type" value="Genomic_DNA"/>
</dbReference>
<protein>
    <submittedName>
        <fullName evidence="2">CACTA en-spm transposon protein</fullName>
    </submittedName>
</protein>
<evidence type="ECO:0000313" key="3">
    <source>
        <dbReference type="Proteomes" id="UP000321393"/>
    </source>
</evidence>
<feature type="region of interest" description="Disordered" evidence="1">
    <location>
        <begin position="160"/>
        <end position="182"/>
    </location>
</feature>